<keyword evidence="7" id="KW-0460">Magnesium</keyword>
<comment type="similarity">
    <text evidence="2">Belongs to the HAM1 NTPase family.</text>
</comment>
<dbReference type="GO" id="GO:0009146">
    <property type="term" value="P:purine nucleoside triphosphate catabolic process"/>
    <property type="evidence" value="ECO:0007669"/>
    <property type="project" value="UniProtKB-ARBA"/>
</dbReference>
<evidence type="ECO:0000256" key="10">
    <source>
        <dbReference type="ARBA" id="ARBA00052017"/>
    </source>
</evidence>
<sequence>MSTPEIMIVLATRNQGKVREFQQILQPYNIDLKSLNDFGPIPEAAEDGATFDDNAYQKALLTAKALGLPAIADDSGLIVKALNGMPGVHSARYAGENAGDADNIAKLLREMEGIDERQAAFECVISIAVPSGPALTYEGRCEGEISLEVKGEGGFGYDPVFYYPPLKHTFAQCSAAEKNKVSHRGKALNELGREFDKVLTWLKSRLSEARPPKPDHKQFMDNDWSE</sequence>
<dbReference type="GO" id="GO:0005829">
    <property type="term" value="C:cytosol"/>
    <property type="evidence" value="ECO:0007669"/>
    <property type="project" value="TreeGrafter"/>
</dbReference>
<dbReference type="GO" id="GO:0036220">
    <property type="term" value="F:ITP diphosphatase activity"/>
    <property type="evidence" value="ECO:0007669"/>
    <property type="project" value="UniProtKB-EC"/>
</dbReference>
<reference evidence="17" key="1">
    <citation type="submission" date="2018-06" db="EMBL/GenBank/DDBJ databases">
        <authorList>
            <person name="Zhirakovskaya E."/>
        </authorList>
    </citation>
    <scope>NUCLEOTIDE SEQUENCE</scope>
</reference>
<evidence type="ECO:0000256" key="2">
    <source>
        <dbReference type="ARBA" id="ARBA00008023"/>
    </source>
</evidence>
<dbReference type="GO" id="GO:0035870">
    <property type="term" value="F:dITP diphosphatase activity"/>
    <property type="evidence" value="ECO:0007669"/>
    <property type="project" value="RHEA"/>
</dbReference>
<dbReference type="GO" id="GO:0046872">
    <property type="term" value="F:metal ion binding"/>
    <property type="evidence" value="ECO:0007669"/>
    <property type="project" value="UniProtKB-KW"/>
</dbReference>
<name>A0A3B0VG43_9ZZZZ</name>
<evidence type="ECO:0000256" key="12">
    <source>
        <dbReference type="ARBA" id="ARBA00071289"/>
    </source>
</evidence>
<accession>A0A3B0VG43</accession>
<keyword evidence="5" id="KW-0547">Nucleotide-binding</keyword>
<evidence type="ECO:0000256" key="6">
    <source>
        <dbReference type="ARBA" id="ARBA00022801"/>
    </source>
</evidence>
<evidence type="ECO:0000256" key="4">
    <source>
        <dbReference type="ARBA" id="ARBA00022723"/>
    </source>
</evidence>
<dbReference type="SUPFAM" id="SSF52972">
    <property type="entry name" value="ITPase-like"/>
    <property type="match status" value="1"/>
</dbReference>
<gene>
    <name evidence="17" type="ORF">MNBD_DELTA03-1727</name>
</gene>
<dbReference type="Gene3D" id="3.90.950.10">
    <property type="match status" value="1"/>
</dbReference>
<proteinExistence type="inferred from homology"/>
<dbReference type="EMBL" id="UOEX01000450">
    <property type="protein sequence ID" value="VAW42505.1"/>
    <property type="molecule type" value="Genomic_DNA"/>
</dbReference>
<evidence type="ECO:0000256" key="15">
    <source>
        <dbReference type="ARBA" id="ARBA00083186"/>
    </source>
</evidence>
<dbReference type="PANTHER" id="PTHR11067">
    <property type="entry name" value="INOSINE TRIPHOSPHATE PYROPHOSPHATASE/HAM1 PROTEIN"/>
    <property type="match status" value="1"/>
</dbReference>
<evidence type="ECO:0000256" key="11">
    <source>
        <dbReference type="ARBA" id="ARBA00066468"/>
    </source>
</evidence>
<evidence type="ECO:0000256" key="8">
    <source>
        <dbReference type="ARBA" id="ARBA00023080"/>
    </source>
</evidence>
<evidence type="ECO:0000256" key="7">
    <source>
        <dbReference type="ARBA" id="ARBA00022842"/>
    </source>
</evidence>
<dbReference type="FunFam" id="3.90.950.10:FF:000001">
    <property type="entry name" value="dITP/XTP pyrophosphatase"/>
    <property type="match status" value="1"/>
</dbReference>
<evidence type="ECO:0000256" key="3">
    <source>
        <dbReference type="ARBA" id="ARBA00011738"/>
    </source>
</evidence>
<dbReference type="GO" id="GO:0036222">
    <property type="term" value="F:XTP diphosphatase activity"/>
    <property type="evidence" value="ECO:0007669"/>
    <property type="project" value="UniProtKB-ARBA"/>
</dbReference>
<dbReference type="GO" id="GO:0017111">
    <property type="term" value="F:ribonucleoside triphosphate phosphatase activity"/>
    <property type="evidence" value="ECO:0007669"/>
    <property type="project" value="InterPro"/>
</dbReference>
<dbReference type="AlphaFoldDB" id="A0A3B0VG43"/>
<dbReference type="CDD" id="cd00515">
    <property type="entry name" value="HAM1"/>
    <property type="match status" value="1"/>
</dbReference>
<dbReference type="HAMAP" id="MF_01405">
    <property type="entry name" value="Non_canon_purine_NTPase"/>
    <property type="match status" value="1"/>
</dbReference>
<comment type="subunit">
    <text evidence="3">Homodimer.</text>
</comment>
<evidence type="ECO:0000313" key="17">
    <source>
        <dbReference type="EMBL" id="VAW42505.1"/>
    </source>
</evidence>
<comment type="catalytic activity">
    <reaction evidence="9">
        <text>dITP + H2O = dIMP + diphosphate + H(+)</text>
        <dbReference type="Rhea" id="RHEA:28342"/>
        <dbReference type="ChEBI" id="CHEBI:15377"/>
        <dbReference type="ChEBI" id="CHEBI:15378"/>
        <dbReference type="ChEBI" id="CHEBI:33019"/>
        <dbReference type="ChEBI" id="CHEBI:61194"/>
        <dbReference type="ChEBI" id="CHEBI:61382"/>
        <dbReference type="EC" id="3.6.1.66"/>
    </reaction>
</comment>
<evidence type="ECO:0000256" key="1">
    <source>
        <dbReference type="ARBA" id="ARBA00001946"/>
    </source>
</evidence>
<evidence type="ECO:0000256" key="14">
    <source>
        <dbReference type="ARBA" id="ARBA00078805"/>
    </source>
</evidence>
<dbReference type="PANTHER" id="PTHR11067:SF9">
    <property type="entry name" value="INOSINE TRIPHOSPHATE PYROPHOSPHATASE"/>
    <property type="match status" value="1"/>
</dbReference>
<dbReference type="GO" id="GO:0000166">
    <property type="term" value="F:nucleotide binding"/>
    <property type="evidence" value="ECO:0007669"/>
    <property type="project" value="UniProtKB-KW"/>
</dbReference>
<dbReference type="EC" id="3.6.1.66" evidence="11"/>
<dbReference type="InterPro" id="IPR020922">
    <property type="entry name" value="dITP/XTP_pyrophosphatase"/>
</dbReference>
<organism evidence="17">
    <name type="scientific">hydrothermal vent metagenome</name>
    <dbReference type="NCBI Taxonomy" id="652676"/>
    <lineage>
        <taxon>unclassified sequences</taxon>
        <taxon>metagenomes</taxon>
        <taxon>ecological metagenomes</taxon>
    </lineage>
</organism>
<protein>
    <recommendedName>
        <fullName evidence="12">dITP/XTP pyrophosphatase</fullName>
        <ecNumber evidence="11">3.6.1.66</ecNumber>
    </recommendedName>
    <alternativeName>
        <fullName evidence="13">Non-canonical purine NTP pyrophosphatase</fullName>
    </alternativeName>
    <alternativeName>
        <fullName evidence="14">Non-standard purine NTP pyrophosphatase</fullName>
    </alternativeName>
    <alternativeName>
        <fullName evidence="16">Nucleoside-triphosphate diphosphatase</fullName>
    </alternativeName>
    <alternativeName>
        <fullName evidence="15">Nucleoside-triphosphate pyrophosphatase</fullName>
    </alternativeName>
</protein>
<dbReference type="NCBIfam" id="NF011397">
    <property type="entry name" value="PRK14822.1"/>
    <property type="match status" value="1"/>
</dbReference>
<evidence type="ECO:0000256" key="5">
    <source>
        <dbReference type="ARBA" id="ARBA00022741"/>
    </source>
</evidence>
<evidence type="ECO:0000256" key="16">
    <source>
        <dbReference type="ARBA" id="ARBA00083635"/>
    </source>
</evidence>
<dbReference type="GO" id="GO:0009117">
    <property type="term" value="P:nucleotide metabolic process"/>
    <property type="evidence" value="ECO:0007669"/>
    <property type="project" value="UniProtKB-KW"/>
</dbReference>
<comment type="catalytic activity">
    <reaction evidence="10">
        <text>XTP + H2O = XMP + diphosphate + H(+)</text>
        <dbReference type="Rhea" id="RHEA:28610"/>
        <dbReference type="ChEBI" id="CHEBI:15377"/>
        <dbReference type="ChEBI" id="CHEBI:15378"/>
        <dbReference type="ChEBI" id="CHEBI:33019"/>
        <dbReference type="ChEBI" id="CHEBI:57464"/>
        <dbReference type="ChEBI" id="CHEBI:61314"/>
        <dbReference type="EC" id="3.6.1.66"/>
    </reaction>
</comment>
<evidence type="ECO:0000256" key="13">
    <source>
        <dbReference type="ARBA" id="ARBA00075987"/>
    </source>
</evidence>
<dbReference type="InterPro" id="IPR002637">
    <property type="entry name" value="RdgB/HAM1"/>
</dbReference>
<keyword evidence="6 17" id="KW-0378">Hydrolase</keyword>
<dbReference type="NCBIfam" id="TIGR00042">
    <property type="entry name" value="RdgB/HAM1 family non-canonical purine NTP pyrophosphatase"/>
    <property type="match status" value="1"/>
</dbReference>
<dbReference type="Pfam" id="PF01725">
    <property type="entry name" value="Ham1p_like"/>
    <property type="match status" value="1"/>
</dbReference>
<comment type="cofactor">
    <cofactor evidence="1">
        <name>Mg(2+)</name>
        <dbReference type="ChEBI" id="CHEBI:18420"/>
    </cofactor>
</comment>
<evidence type="ECO:0000256" key="9">
    <source>
        <dbReference type="ARBA" id="ARBA00051875"/>
    </source>
</evidence>
<keyword evidence="4" id="KW-0479">Metal-binding</keyword>
<dbReference type="InterPro" id="IPR029001">
    <property type="entry name" value="ITPase-like_fam"/>
</dbReference>
<keyword evidence="8" id="KW-0546">Nucleotide metabolism</keyword>